<evidence type="ECO:0000256" key="5">
    <source>
        <dbReference type="RuleBase" id="RU004404"/>
    </source>
</evidence>
<reference evidence="7 8" key="1">
    <citation type="submission" date="2016-06" db="EMBL/GenBank/DDBJ databases">
        <title>Draft genome sequence of Flavobacterium succinicans strain DD5b.</title>
        <authorList>
            <person name="Poehlein A."/>
            <person name="Daniel R."/>
            <person name="Simeonova D.D."/>
        </authorList>
    </citation>
    <scope>NUCLEOTIDE SEQUENCE [LARGE SCALE GENOMIC DNA]</scope>
    <source>
        <strain evidence="7 8">DD5b</strain>
    </source>
</reference>
<dbReference type="InterPro" id="IPR001478">
    <property type="entry name" value="PDZ"/>
</dbReference>
<dbReference type="Pfam" id="PF22694">
    <property type="entry name" value="CtpB_N-like"/>
    <property type="match status" value="1"/>
</dbReference>
<dbReference type="GO" id="GO:0008236">
    <property type="term" value="F:serine-type peptidase activity"/>
    <property type="evidence" value="ECO:0007669"/>
    <property type="project" value="UniProtKB-KW"/>
</dbReference>
<keyword evidence="4 5" id="KW-0720">Serine protease</keyword>
<dbReference type="Gene3D" id="3.90.226.10">
    <property type="entry name" value="2-enoyl-CoA Hydratase, Chain A, domain 1"/>
    <property type="match status" value="1"/>
</dbReference>
<dbReference type="Pfam" id="PF13180">
    <property type="entry name" value="PDZ_2"/>
    <property type="match status" value="1"/>
</dbReference>
<feature type="domain" description="PDZ" evidence="6">
    <location>
        <begin position="83"/>
        <end position="152"/>
    </location>
</feature>
<evidence type="ECO:0000313" key="8">
    <source>
        <dbReference type="Proteomes" id="UP000093807"/>
    </source>
</evidence>
<protein>
    <submittedName>
        <fullName evidence="7">Putative CtpA-like serine protease</fullName>
        <ecNumber evidence="7">3.4.21.-</ecNumber>
    </submittedName>
</protein>
<dbReference type="GO" id="GO:0030288">
    <property type="term" value="C:outer membrane-bounded periplasmic space"/>
    <property type="evidence" value="ECO:0007669"/>
    <property type="project" value="TreeGrafter"/>
</dbReference>
<dbReference type="Gene3D" id="3.30.750.44">
    <property type="match status" value="1"/>
</dbReference>
<dbReference type="InterPro" id="IPR005151">
    <property type="entry name" value="Tail-specific_protease"/>
</dbReference>
<proteinExistence type="inferred from homology"/>
<keyword evidence="2 5" id="KW-0645">Protease</keyword>
<evidence type="ECO:0000256" key="2">
    <source>
        <dbReference type="ARBA" id="ARBA00022670"/>
    </source>
</evidence>
<organism evidence="7 8">
    <name type="scientific">Flavobacterium succinicans</name>
    <dbReference type="NCBI Taxonomy" id="29536"/>
    <lineage>
        <taxon>Bacteria</taxon>
        <taxon>Pseudomonadati</taxon>
        <taxon>Bacteroidota</taxon>
        <taxon>Flavobacteriia</taxon>
        <taxon>Flavobacteriales</taxon>
        <taxon>Flavobacteriaceae</taxon>
        <taxon>Flavobacterium</taxon>
    </lineage>
</organism>
<dbReference type="PROSITE" id="PS50106">
    <property type="entry name" value="PDZ"/>
    <property type="match status" value="1"/>
</dbReference>
<dbReference type="Proteomes" id="UP000093807">
    <property type="component" value="Unassembled WGS sequence"/>
</dbReference>
<dbReference type="SMART" id="SM00245">
    <property type="entry name" value="TSPc"/>
    <property type="match status" value="1"/>
</dbReference>
<evidence type="ECO:0000256" key="4">
    <source>
        <dbReference type="ARBA" id="ARBA00022825"/>
    </source>
</evidence>
<dbReference type="CDD" id="cd07560">
    <property type="entry name" value="Peptidase_S41_CPP"/>
    <property type="match status" value="1"/>
</dbReference>
<dbReference type="OrthoDB" id="9812068at2"/>
<dbReference type="AlphaFoldDB" id="A0A199XR42"/>
<dbReference type="EMBL" id="JMTM01000053">
    <property type="protein sequence ID" value="OAZ03794.1"/>
    <property type="molecule type" value="Genomic_DNA"/>
</dbReference>
<dbReference type="PANTHER" id="PTHR32060">
    <property type="entry name" value="TAIL-SPECIFIC PROTEASE"/>
    <property type="match status" value="1"/>
</dbReference>
<dbReference type="NCBIfam" id="TIGR00225">
    <property type="entry name" value="prc"/>
    <property type="match status" value="1"/>
</dbReference>
<comment type="caution">
    <text evidence="7">The sequence shown here is derived from an EMBL/GenBank/DDBJ whole genome shotgun (WGS) entry which is preliminary data.</text>
</comment>
<dbReference type="EC" id="3.4.21.-" evidence="7"/>
<evidence type="ECO:0000256" key="1">
    <source>
        <dbReference type="ARBA" id="ARBA00009179"/>
    </source>
</evidence>
<evidence type="ECO:0000256" key="3">
    <source>
        <dbReference type="ARBA" id="ARBA00022801"/>
    </source>
</evidence>
<dbReference type="GO" id="GO:0006508">
    <property type="term" value="P:proteolysis"/>
    <property type="evidence" value="ECO:0007669"/>
    <property type="project" value="UniProtKB-KW"/>
</dbReference>
<dbReference type="GO" id="GO:0004175">
    <property type="term" value="F:endopeptidase activity"/>
    <property type="evidence" value="ECO:0007669"/>
    <property type="project" value="TreeGrafter"/>
</dbReference>
<dbReference type="Pfam" id="PF03572">
    <property type="entry name" value="Peptidase_S41"/>
    <property type="match status" value="1"/>
</dbReference>
<dbReference type="RefSeq" id="WP_064715851.1">
    <property type="nucleotide sequence ID" value="NZ_JMTM01000053.1"/>
</dbReference>
<dbReference type="PANTHER" id="PTHR32060:SF30">
    <property type="entry name" value="CARBOXY-TERMINAL PROCESSING PROTEASE CTPA"/>
    <property type="match status" value="1"/>
</dbReference>
<name>A0A199XR42_9FLAO</name>
<gene>
    <name evidence="7" type="ORF">FLB_20720</name>
</gene>
<evidence type="ECO:0000259" key="6">
    <source>
        <dbReference type="PROSITE" id="PS50106"/>
    </source>
</evidence>
<evidence type="ECO:0000313" key="7">
    <source>
        <dbReference type="EMBL" id="OAZ03794.1"/>
    </source>
</evidence>
<keyword evidence="8" id="KW-1185">Reference proteome</keyword>
<dbReference type="InterPro" id="IPR004447">
    <property type="entry name" value="Peptidase_S41A"/>
</dbReference>
<dbReference type="Gene3D" id="2.30.42.10">
    <property type="match status" value="1"/>
</dbReference>
<dbReference type="SUPFAM" id="SSF52096">
    <property type="entry name" value="ClpP/crotonase"/>
    <property type="match status" value="1"/>
</dbReference>
<keyword evidence="3 5" id="KW-0378">Hydrolase</keyword>
<dbReference type="SMART" id="SM00228">
    <property type="entry name" value="PDZ"/>
    <property type="match status" value="1"/>
</dbReference>
<dbReference type="InterPro" id="IPR055210">
    <property type="entry name" value="CtpA/B_N"/>
</dbReference>
<dbReference type="InterPro" id="IPR036034">
    <property type="entry name" value="PDZ_sf"/>
</dbReference>
<dbReference type="InterPro" id="IPR029045">
    <property type="entry name" value="ClpP/crotonase-like_dom_sf"/>
</dbReference>
<comment type="similarity">
    <text evidence="1 5">Belongs to the peptidase S41A family.</text>
</comment>
<accession>A0A199XR42</accession>
<sequence length="545" mass="61302">MNAFFQKKYIIPVLASAFLFVGVSFKNDFFEIAKQIEIFTTLFKEVNSNYVDETNPGDLMDKAIKGMLASLDPYTNYFNEADVVKFKINNTGEYTGIGALISRKEDQLIIKEPYKNFPADKAGLKAGDAIIQIGDVVLKDFKDDASQLLKGSKNTKIDIKYIRQGKTLSTQLVLDEVEIKSVPFFGKIDAKTGYIVLTHFTKKASSEVKDALEQLKKEGAERIVLDLRDNPGGLLNEAVNICNLFVPKNETIVTTKSKVEKYNNTYKTTREPVDLNIPLVIIVNGKSASASEIVAGALQDLDRAVVLGSRSFGKGLVQRPIDMSFGTQVKVTISRYYTPSGRCIQALDYTRKDKNGVATRTEEKNYNAFKTRKGRTVYDGGGIQPDIELAETQVSSIANAVIKNDAVFDYATTYYYKNPNLGNTIPTITDADYNDFKQFLKNKKFNLDTETEVNLKKTLAAAKKEKIDESITAEYQQLLNAIQKSEWNALEKNQKEIKNLLLDEIIKRYQYQEGLYQYYIKSNPEIKKAVNVLTTSAEYNSILKM</sequence>
<dbReference type="PATRIC" id="fig|29536.5.peg.2162"/>
<dbReference type="GO" id="GO:0007165">
    <property type="term" value="P:signal transduction"/>
    <property type="evidence" value="ECO:0007669"/>
    <property type="project" value="TreeGrafter"/>
</dbReference>
<dbReference type="SUPFAM" id="SSF50156">
    <property type="entry name" value="PDZ domain-like"/>
    <property type="match status" value="1"/>
</dbReference>